<feature type="transmembrane region" description="Helical" evidence="2">
    <location>
        <begin position="72"/>
        <end position="93"/>
    </location>
</feature>
<keyword evidence="2" id="KW-0472">Membrane</keyword>
<dbReference type="AlphaFoldDB" id="A0A2U8E1X0"/>
<evidence type="ECO:0000256" key="1">
    <source>
        <dbReference type="ARBA" id="ARBA00023115"/>
    </source>
</evidence>
<protein>
    <recommendedName>
        <fullName evidence="5">Ferrichrome ABC transporter permease</fullName>
    </recommendedName>
</protein>
<dbReference type="RefSeq" id="WP_108824691.1">
    <property type="nucleotide sequence ID" value="NZ_CP023004.1"/>
</dbReference>
<keyword evidence="4" id="KW-1185">Reference proteome</keyword>
<dbReference type="PANTHER" id="PTHR43317">
    <property type="entry name" value="THERMOSPERMINE SYNTHASE ACAULIS5"/>
    <property type="match status" value="1"/>
</dbReference>
<keyword evidence="2" id="KW-1133">Transmembrane helix</keyword>
<keyword evidence="1" id="KW-0620">Polyamine biosynthesis</keyword>
<accession>A0A2U8E1X0</accession>
<dbReference type="Gene3D" id="3.40.50.150">
    <property type="entry name" value="Vaccinia Virus protein VP39"/>
    <property type="match status" value="1"/>
</dbReference>
<dbReference type="SUPFAM" id="SSF53335">
    <property type="entry name" value="S-adenosyl-L-methionine-dependent methyltransferases"/>
    <property type="match status" value="1"/>
</dbReference>
<feature type="transmembrane region" description="Helical" evidence="2">
    <location>
        <begin position="260"/>
        <end position="279"/>
    </location>
</feature>
<feature type="transmembrane region" description="Helical" evidence="2">
    <location>
        <begin position="226"/>
        <end position="248"/>
    </location>
</feature>
<dbReference type="GO" id="GO:0006596">
    <property type="term" value="P:polyamine biosynthetic process"/>
    <property type="evidence" value="ECO:0007669"/>
    <property type="project" value="UniProtKB-KW"/>
</dbReference>
<proteinExistence type="predicted"/>
<keyword evidence="2" id="KW-0812">Transmembrane</keyword>
<feature type="transmembrane region" description="Helical" evidence="2">
    <location>
        <begin position="350"/>
        <end position="373"/>
    </location>
</feature>
<dbReference type="KEGG" id="elut:CKA38_06080"/>
<name>A0A2U8E1X0_9BACT</name>
<dbReference type="PANTHER" id="PTHR43317:SF1">
    <property type="entry name" value="THERMOSPERMINE SYNTHASE ACAULIS5"/>
    <property type="match status" value="1"/>
</dbReference>
<organism evidence="3 4">
    <name type="scientific">Ereboglobus luteus</name>
    <dbReference type="NCBI Taxonomy" id="1796921"/>
    <lineage>
        <taxon>Bacteria</taxon>
        <taxon>Pseudomonadati</taxon>
        <taxon>Verrucomicrobiota</taxon>
        <taxon>Opitutia</taxon>
        <taxon>Opitutales</taxon>
        <taxon>Opitutaceae</taxon>
        <taxon>Ereboglobus</taxon>
    </lineage>
</organism>
<dbReference type="NCBIfam" id="NF037959">
    <property type="entry name" value="MFS_SpdSyn"/>
    <property type="match status" value="1"/>
</dbReference>
<gene>
    <name evidence="3" type="ORF">CKA38_06080</name>
</gene>
<feature type="transmembrane region" description="Helical" evidence="2">
    <location>
        <begin position="35"/>
        <end position="56"/>
    </location>
</feature>
<dbReference type="Proteomes" id="UP000244896">
    <property type="component" value="Chromosome"/>
</dbReference>
<evidence type="ECO:0008006" key="5">
    <source>
        <dbReference type="Google" id="ProtNLM"/>
    </source>
</evidence>
<reference evidence="3 4" key="1">
    <citation type="journal article" date="2018" name="Syst. Appl. Microbiol.">
        <title>Ereboglobus luteus gen. nov. sp. nov. from cockroach guts, and new insights into the oxygen relationship of the genera Opitutus and Didymococcus (Verrucomicrobia: Opitutaceae).</title>
        <authorList>
            <person name="Tegtmeier D."/>
            <person name="Belitz A."/>
            <person name="Radek R."/>
            <person name="Heimerl T."/>
            <person name="Brune A."/>
        </authorList>
    </citation>
    <scope>NUCLEOTIDE SEQUENCE [LARGE SCALE GENOMIC DNA]</scope>
    <source>
        <strain evidence="3 4">Ho45</strain>
    </source>
</reference>
<evidence type="ECO:0000256" key="2">
    <source>
        <dbReference type="SAM" id="Phobius"/>
    </source>
</evidence>
<dbReference type="OrthoDB" id="9761985at2"/>
<dbReference type="InterPro" id="IPR029063">
    <property type="entry name" value="SAM-dependent_MTases_sf"/>
</dbReference>
<sequence length="750" mass="80010">MSPLTPIAIFLGSALLFCLQPMVGRTLLPAFGGSAAVWSVCLAAFQVLLVGGYAYAHGLNKLGARKQRRAHVTLLGVAAAWTFVTAMAGLAWVRGGLHAGAHPALGVLGVVLAGVGVPYLVLSAGSSLLQAWASETAREHGGRGVYRLYAVSNLGSFFGLFAYPFLLDPFVSLRGQWLGWCAGLVVYLALVAGVARGKRGGGAEALSDLDAALAASRQPKKTEPVVLARGLSGSAWWFVLPGLSSFTLVATTNHLSMDVAPMPLLWVILLGAFLLSYAVGFSRAGERWLPVWRLLALGALIACGFAAQESGGDAFTANILAGVALVFFGGVFLHGWLYATRPEGARLTRFYLGVAVGGAVGGMLVSFVAPVVFSGYWEYQVALIACAAASLVFSVLSWELVWHARLLNGVTAVASVCVFMLVWTAMTVESRGIVLRGRNFYGALKVGQSDMMVAGDLARVYALTNGGTMHGQQAHGRNPELEKMPTSYYGSLAGGLSVMLHKKWTGGARGKINLGDMTKPVSGENGSPMRVGVIGLGVGTMATWARAGDEWRFFEINPLVDKVARDEQFFTCVTRSAAAPRTILGDARLMLEREQSAGEAVYDVLIIDAYSGDSIPLHLATAEAFQLYAKRLAPDGILAMHISNWHLDLLPLCKAAARTLGMSALGVQSFDNPNELTEGAMWVFLTREPLDVSSGAVVELVDFSRVRDIRLPTDERGSLQGLIRFNYSAPVLIEDGWRDYLETETRADGE</sequence>
<feature type="transmembrane region" description="Helical" evidence="2">
    <location>
        <begin position="145"/>
        <end position="165"/>
    </location>
</feature>
<feature type="transmembrane region" description="Helical" evidence="2">
    <location>
        <begin position="105"/>
        <end position="133"/>
    </location>
</feature>
<feature type="transmembrane region" description="Helical" evidence="2">
    <location>
        <begin position="177"/>
        <end position="195"/>
    </location>
</feature>
<feature type="transmembrane region" description="Helical" evidence="2">
    <location>
        <begin position="291"/>
        <end position="307"/>
    </location>
</feature>
<evidence type="ECO:0000313" key="4">
    <source>
        <dbReference type="Proteomes" id="UP000244896"/>
    </source>
</evidence>
<feature type="transmembrane region" description="Helical" evidence="2">
    <location>
        <begin position="406"/>
        <end position="426"/>
    </location>
</feature>
<feature type="transmembrane region" description="Helical" evidence="2">
    <location>
        <begin position="319"/>
        <end position="338"/>
    </location>
</feature>
<dbReference type="EMBL" id="CP023004">
    <property type="protein sequence ID" value="AWI08879.1"/>
    <property type="molecule type" value="Genomic_DNA"/>
</dbReference>
<feature type="transmembrane region" description="Helical" evidence="2">
    <location>
        <begin position="379"/>
        <end position="399"/>
    </location>
</feature>
<evidence type="ECO:0000313" key="3">
    <source>
        <dbReference type="EMBL" id="AWI08879.1"/>
    </source>
</evidence>